<dbReference type="InterPro" id="IPR050111">
    <property type="entry name" value="C-type_lectin/snaclec_domain"/>
</dbReference>
<dbReference type="SUPFAM" id="SSF56436">
    <property type="entry name" value="C-type lectin-like"/>
    <property type="match status" value="1"/>
</dbReference>
<dbReference type="Proteomes" id="UP001303046">
    <property type="component" value="Unassembled WGS sequence"/>
</dbReference>
<keyword evidence="3" id="KW-1185">Reference proteome</keyword>
<dbReference type="PANTHER" id="PTHR22803">
    <property type="entry name" value="MANNOSE, PHOSPHOLIPASE, LECTIN RECEPTOR RELATED"/>
    <property type="match status" value="1"/>
</dbReference>
<dbReference type="CDD" id="cd00037">
    <property type="entry name" value="CLECT"/>
    <property type="match status" value="1"/>
</dbReference>
<dbReference type="InterPro" id="IPR001304">
    <property type="entry name" value="C-type_lectin-like"/>
</dbReference>
<evidence type="ECO:0000259" key="1">
    <source>
        <dbReference type="PROSITE" id="PS50041"/>
    </source>
</evidence>
<comment type="caution">
    <text evidence="2">The sequence shown here is derived from an EMBL/GenBank/DDBJ whole genome shotgun (WGS) entry which is preliminary data.</text>
</comment>
<dbReference type="InterPro" id="IPR016186">
    <property type="entry name" value="C-type_lectin-like/link_sf"/>
</dbReference>
<accession>A0ABR1BVS5</accession>
<dbReference type="EMBL" id="JAVFWL010000001">
    <property type="protein sequence ID" value="KAK6729176.1"/>
    <property type="molecule type" value="Genomic_DNA"/>
</dbReference>
<dbReference type="Gene3D" id="3.10.100.10">
    <property type="entry name" value="Mannose-Binding Protein A, subunit A"/>
    <property type="match status" value="1"/>
</dbReference>
<organism evidence="2 3">
    <name type="scientific">Necator americanus</name>
    <name type="common">Human hookworm</name>
    <dbReference type="NCBI Taxonomy" id="51031"/>
    <lineage>
        <taxon>Eukaryota</taxon>
        <taxon>Metazoa</taxon>
        <taxon>Ecdysozoa</taxon>
        <taxon>Nematoda</taxon>
        <taxon>Chromadorea</taxon>
        <taxon>Rhabditida</taxon>
        <taxon>Rhabditina</taxon>
        <taxon>Rhabditomorpha</taxon>
        <taxon>Strongyloidea</taxon>
        <taxon>Ancylostomatidae</taxon>
        <taxon>Bunostominae</taxon>
        <taxon>Necator</taxon>
    </lineage>
</organism>
<feature type="domain" description="C-type lectin" evidence="1">
    <location>
        <begin position="68"/>
        <end position="181"/>
    </location>
</feature>
<name>A0ABR1BVS5_NECAM</name>
<dbReference type="SMART" id="SM00034">
    <property type="entry name" value="CLECT"/>
    <property type="match status" value="1"/>
</dbReference>
<evidence type="ECO:0000313" key="3">
    <source>
        <dbReference type="Proteomes" id="UP001303046"/>
    </source>
</evidence>
<evidence type="ECO:0000313" key="2">
    <source>
        <dbReference type="EMBL" id="KAK6729176.1"/>
    </source>
</evidence>
<gene>
    <name evidence="2" type="primary">Necator_chrI.g2429</name>
    <name evidence="2" type="ORF">RB195_006301</name>
</gene>
<protein>
    <recommendedName>
        <fullName evidence="1">C-type lectin domain-containing protein</fullName>
    </recommendedName>
</protein>
<sequence>MESGEKQLPKWVQIAYPKIFIKRSCSSLFTPEMKSLLFLLLPMLVFSLPARSNSDNANCDSDWTYFDLTKSCYYVGSDNTFDSAEADCKSLGGHLTSIVNAFENNFVASLTEVGQKQDTNGMTWIGLRYQQNKWTWMDGSDSSYLNWMKGKPEKDASKYACAEILQDDYKGAKTQWNDVDCGVRMRKYVCKKPAVN</sequence>
<proteinExistence type="predicted"/>
<dbReference type="PROSITE" id="PS50041">
    <property type="entry name" value="C_TYPE_LECTIN_2"/>
    <property type="match status" value="1"/>
</dbReference>
<dbReference type="Pfam" id="PF00059">
    <property type="entry name" value="Lectin_C"/>
    <property type="match status" value="1"/>
</dbReference>
<reference evidence="2 3" key="1">
    <citation type="submission" date="2023-08" db="EMBL/GenBank/DDBJ databases">
        <title>A Necator americanus chromosomal reference genome.</title>
        <authorList>
            <person name="Ilik V."/>
            <person name="Petrzelkova K.J."/>
            <person name="Pardy F."/>
            <person name="Fuh T."/>
            <person name="Niatou-Singa F.S."/>
            <person name="Gouil Q."/>
            <person name="Baker L."/>
            <person name="Ritchie M.E."/>
            <person name="Jex A.R."/>
            <person name="Gazzola D."/>
            <person name="Li H."/>
            <person name="Toshio Fujiwara R."/>
            <person name="Zhan B."/>
            <person name="Aroian R.V."/>
            <person name="Pafco B."/>
            <person name="Schwarz E.M."/>
        </authorList>
    </citation>
    <scope>NUCLEOTIDE SEQUENCE [LARGE SCALE GENOMIC DNA]</scope>
    <source>
        <strain evidence="2 3">Aroian</strain>
        <tissue evidence="2">Whole animal</tissue>
    </source>
</reference>
<dbReference type="InterPro" id="IPR016187">
    <property type="entry name" value="CTDL_fold"/>
</dbReference>